<dbReference type="GO" id="GO:0110001">
    <property type="term" value="C:toxin-antitoxin complex"/>
    <property type="evidence" value="ECO:0007669"/>
    <property type="project" value="InterPro"/>
</dbReference>
<accession>A0A1L3SWC8</accession>
<dbReference type="GO" id="GO:0004540">
    <property type="term" value="F:RNA nuclease activity"/>
    <property type="evidence" value="ECO:0007669"/>
    <property type="project" value="InterPro"/>
</dbReference>
<dbReference type="Proteomes" id="UP000182840">
    <property type="component" value="Chromosome"/>
</dbReference>
<dbReference type="STRING" id="1670800.BSQ44_21570"/>
<dbReference type="RefSeq" id="WP_072607144.1">
    <property type="nucleotide sequence ID" value="NZ_CP018171.1"/>
</dbReference>
<evidence type="ECO:0000313" key="2">
    <source>
        <dbReference type="Proteomes" id="UP000182840"/>
    </source>
</evidence>
<dbReference type="AlphaFoldDB" id="A0A1L3SWC8"/>
<reference evidence="2" key="1">
    <citation type="submission" date="2016-11" db="EMBL/GenBank/DDBJ databases">
        <title>Mesorhizobium oceanicum sp. nov., isolated from deep seawater in South China Sea.</title>
        <authorList>
            <person name="Fu G.-Y."/>
        </authorList>
    </citation>
    <scope>NUCLEOTIDE SEQUENCE [LARGE SCALE GENOMIC DNA]</scope>
    <source>
        <strain evidence="2">B7</strain>
    </source>
</reference>
<sequence length="172" mass="19436">MKKPAPARQPPLSVNGWSIYAHPLFLGQLQDLVEEVEAYKARDPANYRSKNCTKRLAAITRLVTSDIPVDPAAAQFRQGGTLGSARKHWFRAKFFQQYRLFFRFDSASRIIVVAWVNDDRTLRAYGSRNDAYATFRNMLDNGNPPDDFKELLAAAKGSASRFADTMKSSLDE</sequence>
<dbReference type="EMBL" id="CP018171">
    <property type="protein sequence ID" value="APH73680.1"/>
    <property type="molecule type" value="Genomic_DNA"/>
</dbReference>
<dbReference type="Pfam" id="PF11663">
    <property type="entry name" value="Toxin_YhaV"/>
    <property type="match status" value="1"/>
</dbReference>
<proteinExistence type="predicted"/>
<dbReference type="InterPro" id="IPR021679">
    <property type="entry name" value="Toxin_endonuclease_YhaV"/>
</dbReference>
<dbReference type="KEGG" id="meso:BSQ44_21570"/>
<evidence type="ECO:0000313" key="1">
    <source>
        <dbReference type="EMBL" id="APH73680.1"/>
    </source>
</evidence>
<keyword evidence="2" id="KW-1185">Reference proteome</keyword>
<dbReference type="OrthoDB" id="515905at2"/>
<organism evidence="1 2">
    <name type="scientific">Aquibium oceanicum</name>
    <dbReference type="NCBI Taxonomy" id="1670800"/>
    <lineage>
        <taxon>Bacteria</taxon>
        <taxon>Pseudomonadati</taxon>
        <taxon>Pseudomonadota</taxon>
        <taxon>Alphaproteobacteria</taxon>
        <taxon>Hyphomicrobiales</taxon>
        <taxon>Phyllobacteriaceae</taxon>
        <taxon>Aquibium</taxon>
    </lineage>
</organism>
<name>A0A1L3SWC8_9HYPH</name>
<protein>
    <submittedName>
        <fullName evidence="1">Toxin</fullName>
    </submittedName>
</protein>
<gene>
    <name evidence="1" type="ORF">BSQ44_21570</name>
</gene>